<evidence type="ECO:0000313" key="1">
    <source>
        <dbReference type="EMBL" id="ERZ96254.1"/>
    </source>
</evidence>
<sequence length="93" mass="11051">MYAKRKEHVRYVCNLSSLLNYKQGTEEVKRAGRAFVSFQVKYFFFSWLAGNHPHFLTTIGSDDQRLMVVLFCLQSFIPRPEMHYLILFLFGCY</sequence>
<name>U9SK49_RHIID</name>
<reference evidence="1" key="1">
    <citation type="submission" date="2013-07" db="EMBL/GenBank/DDBJ databases">
        <title>The genome of an arbuscular mycorrhizal fungus provides insights into the evolution of the oldest plant symbiosis.</title>
        <authorList>
            <consortium name="DOE Joint Genome Institute"/>
            <person name="Tisserant E."/>
            <person name="Malbreil M."/>
            <person name="Kuo A."/>
            <person name="Kohler A."/>
            <person name="Symeonidi A."/>
            <person name="Balestrini R."/>
            <person name="Charron P."/>
            <person name="Duensing N."/>
            <person name="Frei-dit-Frey N."/>
            <person name="Gianinazzi-Pearson V."/>
            <person name="Gilbert B."/>
            <person name="Handa Y."/>
            <person name="Hijri M."/>
            <person name="Kaul R."/>
            <person name="Kawaguchi M."/>
            <person name="Krajinski F."/>
            <person name="Lammers P."/>
            <person name="Lapierre D."/>
            <person name="Masclaux F.G."/>
            <person name="Murat C."/>
            <person name="Morin E."/>
            <person name="Ndikumana S."/>
            <person name="Pagni M."/>
            <person name="Petitpierre D."/>
            <person name="Requena N."/>
            <person name="Rosikiewicz P."/>
            <person name="Riley R."/>
            <person name="Saito K."/>
            <person name="San Clemente H."/>
            <person name="Shapiro H."/>
            <person name="van Tuinen D."/>
            <person name="Becard G."/>
            <person name="Bonfante P."/>
            <person name="Paszkowski U."/>
            <person name="Shachar-Hill Y."/>
            <person name="Young J.P."/>
            <person name="Sanders I.R."/>
            <person name="Henrissat B."/>
            <person name="Rensing S.A."/>
            <person name="Grigoriev I.V."/>
            <person name="Corradi N."/>
            <person name="Roux C."/>
            <person name="Martin F."/>
        </authorList>
    </citation>
    <scope>NUCLEOTIDE SEQUENCE</scope>
    <source>
        <strain evidence="1">DAOM 197198</strain>
    </source>
</reference>
<proteinExistence type="predicted"/>
<accession>U9SK49</accession>
<protein>
    <submittedName>
        <fullName evidence="1">Uncharacterized protein</fullName>
    </submittedName>
</protein>
<gene>
    <name evidence="1" type="ORF">GLOINDRAFT_303851</name>
</gene>
<dbReference type="EMBL" id="KI300600">
    <property type="protein sequence ID" value="ERZ96254.1"/>
    <property type="molecule type" value="Genomic_DNA"/>
</dbReference>
<dbReference type="HOGENOM" id="CLU_2400842_0_0_1"/>
<organism evidence="1">
    <name type="scientific">Rhizophagus irregularis (strain DAOM 181602 / DAOM 197198 / MUCL 43194)</name>
    <name type="common">Arbuscular mycorrhizal fungus</name>
    <name type="synonym">Glomus intraradices</name>
    <dbReference type="NCBI Taxonomy" id="747089"/>
    <lineage>
        <taxon>Eukaryota</taxon>
        <taxon>Fungi</taxon>
        <taxon>Fungi incertae sedis</taxon>
        <taxon>Mucoromycota</taxon>
        <taxon>Glomeromycotina</taxon>
        <taxon>Glomeromycetes</taxon>
        <taxon>Glomerales</taxon>
        <taxon>Glomeraceae</taxon>
        <taxon>Rhizophagus</taxon>
    </lineage>
</organism>
<dbReference type="AlphaFoldDB" id="U9SK49"/>